<dbReference type="EMBL" id="ABVL01000003">
    <property type="protein sequence ID" value="EDY21112.1"/>
    <property type="molecule type" value="Genomic_DNA"/>
</dbReference>
<dbReference type="InterPro" id="IPR027843">
    <property type="entry name" value="DUF4440"/>
</dbReference>
<dbReference type="Gene3D" id="3.10.450.50">
    <property type="match status" value="1"/>
</dbReference>
<accession>B4CXW4</accession>
<evidence type="ECO:0000313" key="4">
    <source>
        <dbReference type="Proteomes" id="UP000005824"/>
    </source>
</evidence>
<evidence type="ECO:0000256" key="1">
    <source>
        <dbReference type="SAM" id="SignalP"/>
    </source>
</evidence>
<evidence type="ECO:0000313" key="3">
    <source>
        <dbReference type="EMBL" id="EDY21112.1"/>
    </source>
</evidence>
<sequence precursor="true">MSRPFLIFTLLAVLFMGQVSRADEAADKEQLREIEKRSAASLVNGDFQMLGSIFAEEWTLVSDDGQVLSRQQIFGQLRNGDLRFTSYALGDLDLRIFGDTAIVIGRGAPHGEYRGERFETNELFTDTFIRVGGQWRCILSHTSTLPQ</sequence>
<feature type="domain" description="DUF4440" evidence="2">
    <location>
        <begin position="31"/>
        <end position="137"/>
    </location>
</feature>
<dbReference type="InParanoid" id="B4CXW4"/>
<dbReference type="AlphaFoldDB" id="B4CXW4"/>
<dbReference type="Proteomes" id="UP000005824">
    <property type="component" value="Unassembled WGS sequence"/>
</dbReference>
<dbReference type="InterPro" id="IPR032710">
    <property type="entry name" value="NTF2-like_dom_sf"/>
</dbReference>
<gene>
    <name evidence="3" type="ORF">CfE428DRAFT_1405</name>
</gene>
<organism evidence="3 4">
    <name type="scientific">Chthoniobacter flavus Ellin428</name>
    <dbReference type="NCBI Taxonomy" id="497964"/>
    <lineage>
        <taxon>Bacteria</taxon>
        <taxon>Pseudomonadati</taxon>
        <taxon>Verrucomicrobiota</taxon>
        <taxon>Spartobacteria</taxon>
        <taxon>Chthoniobacterales</taxon>
        <taxon>Chthoniobacteraceae</taxon>
        <taxon>Chthoniobacter</taxon>
    </lineage>
</organism>
<dbReference type="eggNOG" id="COG4319">
    <property type="taxonomic scope" value="Bacteria"/>
</dbReference>
<keyword evidence="4" id="KW-1185">Reference proteome</keyword>
<feature type="signal peptide" evidence="1">
    <location>
        <begin position="1"/>
        <end position="21"/>
    </location>
</feature>
<comment type="caution">
    <text evidence="3">The sequence shown here is derived from an EMBL/GenBank/DDBJ whole genome shotgun (WGS) entry which is preliminary data.</text>
</comment>
<dbReference type="Pfam" id="PF14534">
    <property type="entry name" value="DUF4440"/>
    <property type="match status" value="1"/>
</dbReference>
<dbReference type="SUPFAM" id="SSF54427">
    <property type="entry name" value="NTF2-like"/>
    <property type="match status" value="1"/>
</dbReference>
<protein>
    <recommendedName>
        <fullName evidence="2">DUF4440 domain-containing protein</fullName>
    </recommendedName>
</protein>
<evidence type="ECO:0000259" key="2">
    <source>
        <dbReference type="Pfam" id="PF14534"/>
    </source>
</evidence>
<feature type="chain" id="PRO_5002802853" description="DUF4440 domain-containing protein" evidence="1">
    <location>
        <begin position="22"/>
        <end position="147"/>
    </location>
</feature>
<name>B4CXW4_9BACT</name>
<reference evidence="3 4" key="1">
    <citation type="journal article" date="2011" name="J. Bacteriol.">
        <title>Genome sequence of Chthoniobacter flavus Ellin428, an aerobic heterotrophic soil bacterium.</title>
        <authorList>
            <person name="Kant R."/>
            <person name="van Passel M.W."/>
            <person name="Palva A."/>
            <person name="Lucas S."/>
            <person name="Lapidus A."/>
            <person name="Glavina Del Rio T."/>
            <person name="Dalin E."/>
            <person name="Tice H."/>
            <person name="Bruce D."/>
            <person name="Goodwin L."/>
            <person name="Pitluck S."/>
            <person name="Larimer F.W."/>
            <person name="Land M.L."/>
            <person name="Hauser L."/>
            <person name="Sangwan P."/>
            <person name="de Vos W.M."/>
            <person name="Janssen P.H."/>
            <person name="Smidt H."/>
        </authorList>
    </citation>
    <scope>NUCLEOTIDE SEQUENCE [LARGE SCALE GENOMIC DNA]</scope>
    <source>
        <strain evidence="3 4">Ellin428</strain>
    </source>
</reference>
<keyword evidence="1" id="KW-0732">Signal</keyword>
<proteinExistence type="predicted"/>
<dbReference type="RefSeq" id="WP_006978731.1">
    <property type="nucleotide sequence ID" value="NZ_ABVL01000003.1"/>
</dbReference>